<reference evidence="14 15" key="1">
    <citation type="submission" date="2017-01" db="EMBL/GenBank/DDBJ databases">
        <title>The complete genome sequence of a sulfur-oxidizing marine bacterium Thioclava sp. 25B10_4T.</title>
        <authorList>
            <person name="Liu Y."/>
            <person name="Lai Q."/>
            <person name="Shao Z."/>
        </authorList>
    </citation>
    <scope>NUCLEOTIDE SEQUENCE [LARGE SCALE GENOMIC DNA]</scope>
    <source>
        <strain evidence="14 15">25B10_4</strain>
    </source>
</reference>
<evidence type="ECO:0000256" key="10">
    <source>
        <dbReference type="SAM" id="Phobius"/>
    </source>
</evidence>
<comment type="similarity">
    <text evidence="2 9">Belongs to the class-I pyridine nucleotide-disulfide oxidoreductase family.</text>
</comment>
<dbReference type="SUPFAM" id="SSF51905">
    <property type="entry name" value="FAD/NAD(P)-binding domain"/>
    <property type="match status" value="1"/>
</dbReference>
<dbReference type="PRINTS" id="PR00411">
    <property type="entry name" value="PNDRDTASEI"/>
</dbReference>
<keyword evidence="10" id="KW-0472">Membrane</keyword>
<gene>
    <name evidence="14" type="ORF">BMG03_00705</name>
</gene>
<dbReference type="Gene3D" id="3.50.50.60">
    <property type="entry name" value="FAD/NAD(P)-binding domain"/>
    <property type="match status" value="2"/>
</dbReference>
<evidence type="ECO:0000259" key="13">
    <source>
        <dbReference type="Pfam" id="PF09335"/>
    </source>
</evidence>
<keyword evidence="4 9" id="KW-0274">FAD</keyword>
<keyword evidence="10" id="KW-1133">Transmembrane helix</keyword>
<comment type="cofactor">
    <cofactor evidence="1">
        <name>FAD</name>
        <dbReference type="ChEBI" id="CHEBI:57692"/>
    </cofactor>
</comment>
<evidence type="ECO:0000256" key="6">
    <source>
        <dbReference type="ARBA" id="ARBA00023002"/>
    </source>
</evidence>
<accession>A0ABM6ICT5</accession>
<evidence type="ECO:0000259" key="12">
    <source>
        <dbReference type="Pfam" id="PF07992"/>
    </source>
</evidence>
<feature type="transmembrane region" description="Helical" evidence="10">
    <location>
        <begin position="46"/>
        <end position="71"/>
    </location>
</feature>
<dbReference type="EMBL" id="CP019437">
    <property type="protein sequence ID" value="AQS46478.1"/>
    <property type="molecule type" value="Genomic_DNA"/>
</dbReference>
<dbReference type="InterPro" id="IPR023753">
    <property type="entry name" value="FAD/NAD-binding_dom"/>
</dbReference>
<dbReference type="InterPro" id="IPR032816">
    <property type="entry name" value="VTT_dom"/>
</dbReference>
<keyword evidence="6 9" id="KW-0560">Oxidoreductase</keyword>
<dbReference type="Pfam" id="PF09335">
    <property type="entry name" value="VTT_dom"/>
    <property type="match status" value="1"/>
</dbReference>
<evidence type="ECO:0000256" key="3">
    <source>
        <dbReference type="ARBA" id="ARBA00022630"/>
    </source>
</evidence>
<protein>
    <submittedName>
        <fullName evidence="14">Pyridine nucleotide-disulfide oxidoreductase</fullName>
    </submittedName>
</protein>
<feature type="transmembrane region" description="Helical" evidence="10">
    <location>
        <begin position="235"/>
        <end position="253"/>
    </location>
</feature>
<dbReference type="PRINTS" id="PR00368">
    <property type="entry name" value="FADPNR"/>
</dbReference>
<name>A0ABM6ICT5_9RHOB</name>
<organism evidence="14 15">
    <name type="scientific">Thioclava nitratireducens</name>
    <dbReference type="NCBI Taxonomy" id="1915078"/>
    <lineage>
        <taxon>Bacteria</taxon>
        <taxon>Pseudomonadati</taxon>
        <taxon>Pseudomonadota</taxon>
        <taxon>Alphaproteobacteria</taxon>
        <taxon>Rhodobacterales</taxon>
        <taxon>Paracoccaceae</taxon>
        <taxon>Thioclava</taxon>
    </lineage>
</organism>
<keyword evidence="15" id="KW-1185">Reference proteome</keyword>
<feature type="transmembrane region" description="Helical" evidence="10">
    <location>
        <begin position="83"/>
        <end position="105"/>
    </location>
</feature>
<keyword evidence="3 9" id="KW-0285">Flavoprotein</keyword>
<evidence type="ECO:0000256" key="5">
    <source>
        <dbReference type="ARBA" id="ARBA00022857"/>
    </source>
</evidence>
<dbReference type="PANTHER" id="PTHR43014:SF2">
    <property type="entry name" value="MERCURIC REDUCTASE"/>
    <property type="match status" value="1"/>
</dbReference>
<keyword evidence="8 9" id="KW-0676">Redox-active center</keyword>
<evidence type="ECO:0000256" key="4">
    <source>
        <dbReference type="ARBA" id="ARBA00022827"/>
    </source>
</evidence>
<dbReference type="InterPro" id="IPR036188">
    <property type="entry name" value="FAD/NAD-bd_sf"/>
</dbReference>
<dbReference type="Gene3D" id="3.30.390.30">
    <property type="match status" value="1"/>
</dbReference>
<evidence type="ECO:0000259" key="11">
    <source>
        <dbReference type="Pfam" id="PF02852"/>
    </source>
</evidence>
<sequence length="709" mass="75656">MRKPLIFLGLIALAVIATFLVADPDPERLRALRDSLAAWREAHPLALPIGFFVTYVVVTALSLPFAVWLTLLGAALLGFWQGLVLISFASSIGALLAFLVARYLMRDWVRGRLGPRLAKIEKGAARDGEFYLFSLRLIPVVPFFVINLAFGLTRMKAWKFYAVSQLGMLPGTAVYVAAGAQLGDLDSLSGIVSPGLLGAFAALAVFPWVARAALRFWARKRAYRGYERPAKFDRNLIVIGAGAAGLVASYVAAQAKAKVTLVQDGPMGGDCLNFGCVPSKALIASARAVGVARGSEALGVRADVSVDWSVVTRRISEVIAQIEPNDSVERYEGLGVEVIEGHARLEDPWTVRVGDQRLTTRGVVLATGAAPVIPPIEGIGSVEPLTSDTLWEALAAMPAPPERMVILGGGPIGCEIAQALARLGAGVTVVEAAERLLIREDTEASDAIAAALRADGADLKLGAKAIRFGRDESSTDGRKWLELEDGSKIQFDTLLVAVGRKARLEGFGLEELGIPANKVIETNDYLETLMPNIYAAGDSAGPLQLTNAAGHQGWIAAANSLASPFWRFKAHTAPIPHAVFTTPELARVGMTAAEAEAEGVHHEVTTYPLGDLDRALAEGAGQGFVRIVTAKGSDKILGATVCGAHAAEVLTEFALAMRHGLGLGKILSTPHIYPSWSEAAKNAAGRWRQAHVNPRTLRIAERFMTWRRG</sequence>
<dbReference type="Proteomes" id="UP000185622">
    <property type="component" value="Chromosome"/>
</dbReference>
<dbReference type="Pfam" id="PF07992">
    <property type="entry name" value="Pyr_redox_2"/>
    <property type="match status" value="1"/>
</dbReference>
<feature type="transmembrane region" description="Helical" evidence="10">
    <location>
        <begin position="130"/>
        <end position="153"/>
    </location>
</feature>
<evidence type="ECO:0000256" key="1">
    <source>
        <dbReference type="ARBA" id="ARBA00001974"/>
    </source>
</evidence>
<evidence type="ECO:0000256" key="7">
    <source>
        <dbReference type="ARBA" id="ARBA00023157"/>
    </source>
</evidence>
<evidence type="ECO:0000256" key="9">
    <source>
        <dbReference type="RuleBase" id="RU003691"/>
    </source>
</evidence>
<dbReference type="InterPro" id="IPR012999">
    <property type="entry name" value="Pyr_OxRdtase_I_AS"/>
</dbReference>
<evidence type="ECO:0000256" key="2">
    <source>
        <dbReference type="ARBA" id="ARBA00007532"/>
    </source>
</evidence>
<feature type="domain" description="FAD/NAD(P)-binding" evidence="12">
    <location>
        <begin position="235"/>
        <end position="553"/>
    </location>
</feature>
<dbReference type="PROSITE" id="PS00076">
    <property type="entry name" value="PYRIDINE_REDOX_1"/>
    <property type="match status" value="1"/>
</dbReference>
<keyword evidence="5" id="KW-0521">NADP</keyword>
<dbReference type="Pfam" id="PF02852">
    <property type="entry name" value="Pyr_redox_dim"/>
    <property type="match status" value="1"/>
</dbReference>
<dbReference type="SUPFAM" id="SSF55424">
    <property type="entry name" value="FAD/NAD-linked reductases, dimerisation (C-terminal) domain"/>
    <property type="match status" value="1"/>
</dbReference>
<dbReference type="RefSeq" id="WP_075775358.1">
    <property type="nucleotide sequence ID" value="NZ_CP019437.1"/>
</dbReference>
<keyword evidence="7" id="KW-1015">Disulfide bond</keyword>
<evidence type="ECO:0000313" key="15">
    <source>
        <dbReference type="Proteomes" id="UP000185622"/>
    </source>
</evidence>
<keyword evidence="10" id="KW-0812">Transmembrane</keyword>
<dbReference type="PANTHER" id="PTHR43014">
    <property type="entry name" value="MERCURIC REDUCTASE"/>
    <property type="match status" value="1"/>
</dbReference>
<feature type="domain" description="Pyridine nucleotide-disulphide oxidoreductase dimerisation" evidence="11">
    <location>
        <begin position="575"/>
        <end position="683"/>
    </location>
</feature>
<proteinExistence type="inferred from homology"/>
<dbReference type="InterPro" id="IPR016156">
    <property type="entry name" value="FAD/NAD-linked_Rdtase_dimer_sf"/>
</dbReference>
<feature type="transmembrane region" description="Helical" evidence="10">
    <location>
        <begin position="190"/>
        <end position="214"/>
    </location>
</feature>
<evidence type="ECO:0000256" key="8">
    <source>
        <dbReference type="ARBA" id="ARBA00023284"/>
    </source>
</evidence>
<feature type="transmembrane region" description="Helical" evidence="10">
    <location>
        <begin position="160"/>
        <end position="178"/>
    </location>
</feature>
<dbReference type="InterPro" id="IPR004099">
    <property type="entry name" value="Pyr_nucl-diS_OxRdtase_dimer"/>
</dbReference>
<feature type="domain" description="VTT" evidence="13">
    <location>
        <begin position="64"/>
        <end position="180"/>
    </location>
</feature>
<evidence type="ECO:0000313" key="14">
    <source>
        <dbReference type="EMBL" id="AQS46478.1"/>
    </source>
</evidence>